<dbReference type="InterPro" id="IPR032816">
    <property type="entry name" value="VTT_dom"/>
</dbReference>
<evidence type="ECO:0000313" key="8">
    <source>
        <dbReference type="Proteomes" id="UP000004664"/>
    </source>
</evidence>
<name>G3J0Y5_METTV</name>
<keyword evidence="3 5" id="KW-1133">Transmembrane helix</keyword>
<dbReference type="AlphaFoldDB" id="G3J0Y5"/>
<keyword evidence="2 5" id="KW-0812">Transmembrane</keyword>
<dbReference type="RefSeq" id="WP_006893272.1">
    <property type="nucleotide sequence ID" value="NZ_JH109153.1"/>
</dbReference>
<dbReference type="Proteomes" id="UP000004664">
    <property type="component" value="Unassembled WGS sequence"/>
</dbReference>
<keyword evidence="4 5" id="KW-0472">Membrane</keyword>
<organism evidence="7 8">
    <name type="scientific">Methylobacter tundripaludum (strain ATCC BAA-1195 / DSM 17260 / SV96)</name>
    <dbReference type="NCBI Taxonomy" id="697282"/>
    <lineage>
        <taxon>Bacteria</taxon>
        <taxon>Pseudomonadati</taxon>
        <taxon>Pseudomonadota</taxon>
        <taxon>Gammaproteobacteria</taxon>
        <taxon>Methylococcales</taxon>
        <taxon>Methylococcaceae</taxon>
        <taxon>Methylobacter</taxon>
    </lineage>
</organism>
<dbReference type="PANTHER" id="PTHR43220:SF18">
    <property type="entry name" value="TRANSMEMBRANE PROTEIN 41B"/>
    <property type="match status" value="1"/>
</dbReference>
<sequence>MRKKYLIWLLPIAVAAFFLFDGPQLLSLDNIREHRQALADFTDRHYLLMLIACGIGYSLSTALSLPGGTVLSLLLGLLFGRWMGTLLIVISATLGATALFWLARYLLSDWAEQRLRSNTLAKKLLDGFQADAFNYLLFLRLVPAFPFWLVNLAPAFTPVSLRIYVMTTFIGIIPGSFVFANLGQSLGSIQRLDQLLSTQTLLAFSLLGVLSLLPVWLKYRTND</sequence>
<protein>
    <submittedName>
        <fullName evidence="7">SNARE associated protein</fullName>
    </submittedName>
</protein>
<comment type="subcellular location">
    <subcellularLocation>
        <location evidence="1">Membrane</location>
        <topology evidence="1">Multi-pass membrane protein</topology>
    </subcellularLocation>
</comment>
<feature type="transmembrane region" description="Helical" evidence="5">
    <location>
        <begin position="161"/>
        <end position="183"/>
    </location>
</feature>
<dbReference type="STRING" id="697282.Mettu_4009"/>
<reference evidence="7 8" key="1">
    <citation type="submission" date="2011-06" db="EMBL/GenBank/DDBJ databases">
        <title>Genomic sequence of Methylobacter tundripaludum SV96.</title>
        <authorList>
            <consortium name="US DOE Joint Genome Institute"/>
            <person name="Lucas S."/>
            <person name="Han J."/>
            <person name="Lapidus A."/>
            <person name="Cheng J.-F."/>
            <person name="Goodwin L."/>
            <person name="Pitluck S."/>
            <person name="Held B."/>
            <person name="Detter J.C."/>
            <person name="Han C."/>
            <person name="Tapia R."/>
            <person name="Land M."/>
            <person name="Hauser L."/>
            <person name="Kyrpides N."/>
            <person name="Ivanova N."/>
            <person name="Ovchinnikova G."/>
            <person name="Pagani I."/>
            <person name="Klotz M.G."/>
            <person name="Dispirito A.A."/>
            <person name="Murrell J.C."/>
            <person name="Dunfield P."/>
            <person name="Kalyuzhnaya M.G."/>
            <person name="Svenning M."/>
            <person name="Trotsenko Y.A."/>
            <person name="Stein L.Y."/>
            <person name="Woyke T."/>
        </authorList>
    </citation>
    <scope>NUCLEOTIDE SEQUENCE [LARGE SCALE GENOMIC DNA]</scope>
    <source>
        <strain evidence="8">ATCC BAA-1195 / DSM 17260 / SV96</strain>
    </source>
</reference>
<feature type="domain" description="VTT" evidence="6">
    <location>
        <begin position="68"/>
        <end position="184"/>
    </location>
</feature>
<evidence type="ECO:0000256" key="2">
    <source>
        <dbReference type="ARBA" id="ARBA00022692"/>
    </source>
</evidence>
<gene>
    <name evidence="7" type="ORF">Mettu_4009</name>
</gene>
<evidence type="ECO:0000256" key="3">
    <source>
        <dbReference type="ARBA" id="ARBA00022989"/>
    </source>
</evidence>
<dbReference type="eggNOG" id="COG0398">
    <property type="taxonomic scope" value="Bacteria"/>
</dbReference>
<dbReference type="EMBL" id="JH109153">
    <property type="protein sequence ID" value="EGW20857.1"/>
    <property type="molecule type" value="Genomic_DNA"/>
</dbReference>
<dbReference type="GO" id="GO:0005886">
    <property type="term" value="C:plasma membrane"/>
    <property type="evidence" value="ECO:0007669"/>
    <property type="project" value="UniProtKB-ARBA"/>
</dbReference>
<evidence type="ECO:0000313" key="7">
    <source>
        <dbReference type="EMBL" id="EGW20857.1"/>
    </source>
</evidence>
<dbReference type="InterPro" id="IPR045014">
    <property type="entry name" value="TM41A/B"/>
</dbReference>
<dbReference type="PANTHER" id="PTHR43220">
    <property type="match status" value="1"/>
</dbReference>
<accession>G3J0Y5</accession>
<dbReference type="OrthoDB" id="9800167at2"/>
<feature type="transmembrane region" description="Helical" evidence="5">
    <location>
        <begin position="6"/>
        <end position="26"/>
    </location>
</feature>
<feature type="transmembrane region" description="Helical" evidence="5">
    <location>
        <begin position="85"/>
        <end position="107"/>
    </location>
</feature>
<feature type="transmembrane region" description="Helical" evidence="5">
    <location>
        <begin position="46"/>
        <end position="79"/>
    </location>
</feature>
<dbReference type="HOGENOM" id="CLU_038944_7_0_6"/>
<keyword evidence="8" id="KW-1185">Reference proteome</keyword>
<feature type="transmembrane region" description="Helical" evidence="5">
    <location>
        <begin position="128"/>
        <end position="149"/>
    </location>
</feature>
<evidence type="ECO:0000256" key="5">
    <source>
        <dbReference type="SAM" id="Phobius"/>
    </source>
</evidence>
<evidence type="ECO:0000259" key="6">
    <source>
        <dbReference type="Pfam" id="PF09335"/>
    </source>
</evidence>
<proteinExistence type="predicted"/>
<evidence type="ECO:0000256" key="4">
    <source>
        <dbReference type="ARBA" id="ARBA00023136"/>
    </source>
</evidence>
<feature type="transmembrane region" description="Helical" evidence="5">
    <location>
        <begin position="195"/>
        <end position="217"/>
    </location>
</feature>
<evidence type="ECO:0000256" key="1">
    <source>
        <dbReference type="ARBA" id="ARBA00004141"/>
    </source>
</evidence>
<dbReference type="Pfam" id="PF09335">
    <property type="entry name" value="VTT_dom"/>
    <property type="match status" value="1"/>
</dbReference>